<feature type="domain" description="HPP transmembrane region" evidence="3">
    <location>
        <begin position="83"/>
        <end position="245"/>
    </location>
</feature>
<feature type="transmembrane region" description="Helical" evidence="2">
    <location>
        <begin position="144"/>
        <end position="164"/>
    </location>
</feature>
<feature type="compositionally biased region" description="Polar residues" evidence="1">
    <location>
        <begin position="276"/>
        <end position="287"/>
    </location>
</feature>
<feature type="region of interest" description="Disordered" evidence="1">
    <location>
        <begin position="276"/>
        <end position="305"/>
    </location>
</feature>
<dbReference type="InterPro" id="IPR058581">
    <property type="entry name" value="TM_HPP"/>
</dbReference>
<feature type="transmembrane region" description="Helical" evidence="2">
    <location>
        <begin position="217"/>
        <end position="237"/>
    </location>
</feature>
<dbReference type="OrthoDB" id="2016548at2759"/>
<evidence type="ECO:0000259" key="3">
    <source>
        <dbReference type="Pfam" id="PF04982"/>
    </source>
</evidence>
<keyword evidence="2" id="KW-1133">Transmembrane helix</keyword>
<feature type="compositionally biased region" description="Low complexity" evidence="1">
    <location>
        <begin position="326"/>
        <end position="335"/>
    </location>
</feature>
<protein>
    <recommendedName>
        <fullName evidence="3">HPP transmembrane region domain-containing protein</fullName>
    </recommendedName>
</protein>
<dbReference type="InterPro" id="IPR007065">
    <property type="entry name" value="HPP"/>
</dbReference>
<keyword evidence="5" id="KW-1185">Reference proteome</keyword>
<feature type="transmembrane region" description="Helical" evidence="2">
    <location>
        <begin position="173"/>
        <end position="191"/>
    </location>
</feature>
<feature type="transmembrane region" description="Helical" evidence="2">
    <location>
        <begin position="87"/>
        <end position="108"/>
    </location>
</feature>
<evidence type="ECO:0000256" key="2">
    <source>
        <dbReference type="SAM" id="Phobius"/>
    </source>
</evidence>
<dbReference type="Proteomes" id="UP000290288">
    <property type="component" value="Unassembled WGS sequence"/>
</dbReference>
<dbReference type="PANTHER" id="PTHR33741:SF5">
    <property type="entry name" value="TRANSMEMBRANE PROTEIN DDB_G0269096-RELATED"/>
    <property type="match status" value="1"/>
</dbReference>
<accession>A0A4V1Q3M5</accession>
<feature type="region of interest" description="Disordered" evidence="1">
    <location>
        <begin position="326"/>
        <end position="456"/>
    </location>
</feature>
<keyword evidence="2" id="KW-0812">Transmembrane</keyword>
<gene>
    <name evidence="4" type="ORF">EST38_g6747</name>
</gene>
<evidence type="ECO:0000313" key="5">
    <source>
        <dbReference type="Proteomes" id="UP000290288"/>
    </source>
</evidence>
<proteinExistence type="predicted"/>
<comment type="caution">
    <text evidence="4">The sequence shown here is derived from an EMBL/GenBank/DDBJ whole genome shotgun (WGS) entry which is preliminary data.</text>
</comment>
<dbReference type="AlphaFoldDB" id="A0A4V1Q3M5"/>
<feature type="compositionally biased region" description="Polar residues" evidence="1">
    <location>
        <begin position="11"/>
        <end position="42"/>
    </location>
</feature>
<evidence type="ECO:0000313" key="4">
    <source>
        <dbReference type="EMBL" id="RXW19108.1"/>
    </source>
</evidence>
<feature type="region of interest" description="Disordered" evidence="1">
    <location>
        <begin position="1"/>
        <end position="42"/>
    </location>
</feature>
<feature type="compositionally biased region" description="Acidic residues" evidence="1">
    <location>
        <begin position="423"/>
        <end position="438"/>
    </location>
</feature>
<dbReference type="EMBL" id="SDEE01000220">
    <property type="protein sequence ID" value="RXW19108.1"/>
    <property type="molecule type" value="Genomic_DNA"/>
</dbReference>
<dbReference type="Pfam" id="PF04982">
    <property type="entry name" value="TM_HPP"/>
    <property type="match status" value="1"/>
</dbReference>
<keyword evidence="2" id="KW-0472">Membrane</keyword>
<sequence>MPSPISKRQPDPTTTPHPINGSTPTLSELNTEKQSSLVQSPQPLDIEAQRGTAIPSQPNPSRLARLPTWISFWLGYRKEKPPPEKKYIVWIWSFIGAFTSISIIQALFGNVPYFVEKGVPSIGATAILIYGAIDSPLAQPRPVIGGHLVGAFVGVAITKLFLLLPTEQWFDKLCWLAGSLCCALALVLMQMTGTTHPPAGATALIAAVSPDIREIGWLYVPVVLLAASIALVVALICNNMQRRYPIFWWTPPDGTPPSVFPTLPVPTLPLPRALKKTSTWASKSPTLDGSKGGKKWGKKGAGDGSVPVADKDWHYALKNHSKIFGSRRAGSIASRSRSRGRDSRRTRNGRLRPRSTSADESNGLPSSRSNSPHRTLVASECGHQERDAQQAVVVAVVKPERDEHEREDDEVARKDQDSVSGEDQWEDVDEPEEQDVAECEGAVIQSSNENRVGDTA</sequence>
<dbReference type="STRING" id="2316362.A0A4V1Q3M5"/>
<name>A0A4V1Q3M5_9AGAR</name>
<evidence type="ECO:0000256" key="1">
    <source>
        <dbReference type="SAM" id="MobiDB-lite"/>
    </source>
</evidence>
<feature type="compositionally biased region" description="Polar residues" evidence="1">
    <location>
        <begin position="354"/>
        <end position="373"/>
    </location>
</feature>
<reference evidence="4 5" key="1">
    <citation type="submission" date="2019-01" db="EMBL/GenBank/DDBJ databases">
        <title>Draft genome sequence of Psathyrella aberdarensis IHI B618.</title>
        <authorList>
            <person name="Buettner E."/>
            <person name="Kellner H."/>
        </authorList>
    </citation>
    <scope>NUCLEOTIDE SEQUENCE [LARGE SCALE GENOMIC DNA]</scope>
    <source>
        <strain evidence="4 5">IHI B618</strain>
    </source>
</reference>
<organism evidence="4 5">
    <name type="scientific">Candolleomyces aberdarensis</name>
    <dbReference type="NCBI Taxonomy" id="2316362"/>
    <lineage>
        <taxon>Eukaryota</taxon>
        <taxon>Fungi</taxon>
        <taxon>Dikarya</taxon>
        <taxon>Basidiomycota</taxon>
        <taxon>Agaricomycotina</taxon>
        <taxon>Agaricomycetes</taxon>
        <taxon>Agaricomycetidae</taxon>
        <taxon>Agaricales</taxon>
        <taxon>Agaricineae</taxon>
        <taxon>Psathyrellaceae</taxon>
        <taxon>Candolleomyces</taxon>
    </lineage>
</organism>
<dbReference type="PANTHER" id="PTHR33741">
    <property type="entry name" value="TRANSMEMBRANE PROTEIN DDB_G0269096-RELATED"/>
    <property type="match status" value="1"/>
</dbReference>